<proteinExistence type="predicted"/>
<accession>A0ABQ1J1L5</accession>
<gene>
    <name evidence="2" type="ORF">GCM10010833_08070</name>
</gene>
<comment type="caution">
    <text evidence="2">The sequence shown here is derived from an EMBL/GenBank/DDBJ whole genome shotgun (WGS) entry which is preliminary data.</text>
</comment>
<evidence type="ECO:0000256" key="1">
    <source>
        <dbReference type="SAM" id="MobiDB-lite"/>
    </source>
</evidence>
<protein>
    <submittedName>
        <fullName evidence="2">Uncharacterized protein</fullName>
    </submittedName>
</protein>
<organism evidence="2 3">
    <name type="scientific">Blastomonas aquatica</name>
    <dbReference type="NCBI Taxonomy" id="1510276"/>
    <lineage>
        <taxon>Bacteria</taxon>
        <taxon>Pseudomonadati</taxon>
        <taxon>Pseudomonadota</taxon>
        <taxon>Alphaproteobacteria</taxon>
        <taxon>Sphingomonadales</taxon>
        <taxon>Sphingomonadaceae</taxon>
        <taxon>Blastomonas</taxon>
    </lineage>
</organism>
<keyword evidence="3" id="KW-1185">Reference proteome</keyword>
<sequence>MSVIPSGQSFVCTPTVVWDGDGPIWCAEGPRIRLSGIAAREMDGSCSPAIPARKQTRSPRAIILHR</sequence>
<evidence type="ECO:0000313" key="2">
    <source>
        <dbReference type="EMBL" id="GGB55743.1"/>
    </source>
</evidence>
<name>A0ABQ1J1L5_9SPHN</name>
<evidence type="ECO:0000313" key="3">
    <source>
        <dbReference type="Proteomes" id="UP000614261"/>
    </source>
</evidence>
<dbReference type="EMBL" id="BMGD01000002">
    <property type="protein sequence ID" value="GGB55743.1"/>
    <property type="molecule type" value="Genomic_DNA"/>
</dbReference>
<dbReference type="Proteomes" id="UP000614261">
    <property type="component" value="Unassembled WGS sequence"/>
</dbReference>
<reference evidence="3" key="1">
    <citation type="journal article" date="2019" name="Int. J. Syst. Evol. Microbiol.">
        <title>The Global Catalogue of Microorganisms (GCM) 10K type strain sequencing project: providing services to taxonomists for standard genome sequencing and annotation.</title>
        <authorList>
            <consortium name="The Broad Institute Genomics Platform"/>
            <consortium name="The Broad Institute Genome Sequencing Center for Infectious Disease"/>
            <person name="Wu L."/>
            <person name="Ma J."/>
        </authorList>
    </citation>
    <scope>NUCLEOTIDE SEQUENCE [LARGE SCALE GENOMIC DNA]</scope>
    <source>
        <strain evidence="3">CGMCC 1.12851</strain>
    </source>
</reference>
<feature type="region of interest" description="Disordered" evidence="1">
    <location>
        <begin position="45"/>
        <end position="66"/>
    </location>
</feature>